<reference evidence="2 3" key="1">
    <citation type="submission" date="2014-04" db="EMBL/GenBank/DDBJ databases">
        <authorList>
            <consortium name="DOE Joint Genome Institute"/>
            <person name="Kuo A."/>
            <person name="Zuccaro A."/>
            <person name="Kohler A."/>
            <person name="Nagy L.G."/>
            <person name="Floudas D."/>
            <person name="Copeland A."/>
            <person name="Barry K.W."/>
            <person name="Cichocki N."/>
            <person name="Veneault-Fourrey C."/>
            <person name="LaButti K."/>
            <person name="Lindquist E.A."/>
            <person name="Lipzen A."/>
            <person name="Lundell T."/>
            <person name="Morin E."/>
            <person name="Murat C."/>
            <person name="Sun H."/>
            <person name="Tunlid A."/>
            <person name="Henrissat B."/>
            <person name="Grigoriev I.V."/>
            <person name="Hibbett D.S."/>
            <person name="Martin F."/>
            <person name="Nordberg H.P."/>
            <person name="Cantor M.N."/>
            <person name="Hua S.X."/>
        </authorList>
    </citation>
    <scope>NUCLEOTIDE SEQUENCE [LARGE SCALE GENOMIC DNA]</scope>
    <source>
        <strain evidence="2 3">MAFF 305830</strain>
    </source>
</reference>
<keyword evidence="1" id="KW-0812">Transmembrane</keyword>
<protein>
    <submittedName>
        <fullName evidence="2">Uncharacterized protein</fullName>
    </submittedName>
</protein>
<name>A0A0C3AVM6_SERVB</name>
<gene>
    <name evidence="2" type="ORF">M408DRAFT_23630</name>
</gene>
<dbReference type="AlphaFoldDB" id="A0A0C3AVM6"/>
<feature type="transmembrane region" description="Helical" evidence="1">
    <location>
        <begin position="28"/>
        <end position="50"/>
    </location>
</feature>
<evidence type="ECO:0000313" key="3">
    <source>
        <dbReference type="Proteomes" id="UP000054097"/>
    </source>
</evidence>
<evidence type="ECO:0000256" key="1">
    <source>
        <dbReference type="SAM" id="Phobius"/>
    </source>
</evidence>
<keyword evidence="1" id="KW-1133">Transmembrane helix</keyword>
<proteinExistence type="predicted"/>
<dbReference type="STRING" id="933852.A0A0C3AVM6"/>
<accession>A0A0C3AVM6</accession>
<keyword evidence="3" id="KW-1185">Reference proteome</keyword>
<sequence length="138" mass="15884">MHPNWQIRQVFESPEGGKMVMRVDHCGVFGNAAMVRVFCAFFGAIIWVAINVRTIDGLFHYIDDANGYDDNPDLVLYEPYDAYYPEKQVQLLKLWDELGIPHQKSKQVFGSSLDIIGLRVDAEAMRITMSSERREELK</sequence>
<dbReference type="OrthoDB" id="198652at2759"/>
<dbReference type="EMBL" id="KN824292">
    <property type="protein sequence ID" value="KIM28580.1"/>
    <property type="molecule type" value="Genomic_DNA"/>
</dbReference>
<evidence type="ECO:0000313" key="2">
    <source>
        <dbReference type="EMBL" id="KIM28580.1"/>
    </source>
</evidence>
<keyword evidence="1" id="KW-0472">Membrane</keyword>
<dbReference type="HOGENOM" id="CLU_1856525_0_0_1"/>
<dbReference type="Proteomes" id="UP000054097">
    <property type="component" value="Unassembled WGS sequence"/>
</dbReference>
<organism evidence="2 3">
    <name type="scientific">Serendipita vermifera MAFF 305830</name>
    <dbReference type="NCBI Taxonomy" id="933852"/>
    <lineage>
        <taxon>Eukaryota</taxon>
        <taxon>Fungi</taxon>
        <taxon>Dikarya</taxon>
        <taxon>Basidiomycota</taxon>
        <taxon>Agaricomycotina</taxon>
        <taxon>Agaricomycetes</taxon>
        <taxon>Sebacinales</taxon>
        <taxon>Serendipitaceae</taxon>
        <taxon>Serendipita</taxon>
    </lineage>
</organism>
<reference evidence="3" key="2">
    <citation type="submission" date="2015-01" db="EMBL/GenBank/DDBJ databases">
        <title>Evolutionary Origins and Diversification of the Mycorrhizal Mutualists.</title>
        <authorList>
            <consortium name="DOE Joint Genome Institute"/>
            <consortium name="Mycorrhizal Genomics Consortium"/>
            <person name="Kohler A."/>
            <person name="Kuo A."/>
            <person name="Nagy L.G."/>
            <person name="Floudas D."/>
            <person name="Copeland A."/>
            <person name="Barry K.W."/>
            <person name="Cichocki N."/>
            <person name="Veneault-Fourrey C."/>
            <person name="LaButti K."/>
            <person name="Lindquist E.A."/>
            <person name="Lipzen A."/>
            <person name="Lundell T."/>
            <person name="Morin E."/>
            <person name="Murat C."/>
            <person name="Riley R."/>
            <person name="Ohm R."/>
            <person name="Sun H."/>
            <person name="Tunlid A."/>
            <person name="Henrissat B."/>
            <person name="Grigoriev I.V."/>
            <person name="Hibbett D.S."/>
            <person name="Martin F."/>
        </authorList>
    </citation>
    <scope>NUCLEOTIDE SEQUENCE [LARGE SCALE GENOMIC DNA]</scope>
    <source>
        <strain evidence="3">MAFF 305830</strain>
    </source>
</reference>